<sequence>TGVTIGGAGYGRVIRIRATRIIIDGCFGSSTTITGTHGELQHGLIASEKKGKLARRTKTMLANKNEMIADKRN</sequence>
<proteinExistence type="predicted"/>
<dbReference type="WBParaSite" id="nRc.2.0.1.t18327-RA">
    <property type="protein sequence ID" value="nRc.2.0.1.t18327-RA"/>
    <property type="gene ID" value="nRc.2.0.1.g18327"/>
</dbReference>
<evidence type="ECO:0000313" key="1">
    <source>
        <dbReference type="Proteomes" id="UP000887565"/>
    </source>
</evidence>
<organism evidence="1 2">
    <name type="scientific">Romanomermis culicivorax</name>
    <name type="common">Nematode worm</name>
    <dbReference type="NCBI Taxonomy" id="13658"/>
    <lineage>
        <taxon>Eukaryota</taxon>
        <taxon>Metazoa</taxon>
        <taxon>Ecdysozoa</taxon>
        <taxon>Nematoda</taxon>
        <taxon>Enoplea</taxon>
        <taxon>Dorylaimia</taxon>
        <taxon>Mermithida</taxon>
        <taxon>Mermithoidea</taxon>
        <taxon>Mermithidae</taxon>
        <taxon>Romanomermis</taxon>
    </lineage>
</organism>
<accession>A0A915IX24</accession>
<name>A0A915IX24_ROMCU</name>
<evidence type="ECO:0000313" key="2">
    <source>
        <dbReference type="WBParaSite" id="nRc.2.0.1.t18327-RA"/>
    </source>
</evidence>
<keyword evidence="1" id="KW-1185">Reference proteome</keyword>
<dbReference type="Proteomes" id="UP000887565">
    <property type="component" value="Unplaced"/>
</dbReference>
<dbReference type="AlphaFoldDB" id="A0A915IX24"/>
<reference evidence="2" key="1">
    <citation type="submission" date="2022-11" db="UniProtKB">
        <authorList>
            <consortium name="WormBaseParasite"/>
        </authorList>
    </citation>
    <scope>IDENTIFICATION</scope>
</reference>
<protein>
    <submittedName>
        <fullName evidence="2">Uncharacterized protein</fullName>
    </submittedName>
</protein>